<proteinExistence type="predicted"/>
<feature type="compositionally biased region" description="Low complexity" evidence="1">
    <location>
        <begin position="852"/>
        <end position="866"/>
    </location>
</feature>
<dbReference type="SMART" id="SM00137">
    <property type="entry name" value="MAM"/>
    <property type="match status" value="2"/>
</dbReference>
<evidence type="ECO:0000313" key="4">
    <source>
        <dbReference type="EMBL" id="KAJ8599827.1"/>
    </source>
</evidence>
<organism evidence="4 5">
    <name type="scientific">Chrysophaeum taylorii</name>
    <dbReference type="NCBI Taxonomy" id="2483200"/>
    <lineage>
        <taxon>Eukaryota</taxon>
        <taxon>Sar</taxon>
        <taxon>Stramenopiles</taxon>
        <taxon>Ochrophyta</taxon>
        <taxon>Pelagophyceae</taxon>
        <taxon>Pelagomonadales</taxon>
        <taxon>Pelagomonadaceae</taxon>
        <taxon>Chrysophaeum</taxon>
    </lineage>
</organism>
<gene>
    <name evidence="4" type="ORF">CTAYLR_009960</name>
</gene>
<keyword evidence="2" id="KW-0732">Signal</keyword>
<dbReference type="InterPro" id="IPR000998">
    <property type="entry name" value="MAM_dom"/>
</dbReference>
<feature type="region of interest" description="Disordered" evidence="1">
    <location>
        <begin position="852"/>
        <end position="874"/>
    </location>
</feature>
<feature type="signal peptide" evidence="2">
    <location>
        <begin position="1"/>
        <end position="23"/>
    </location>
</feature>
<sequence length="972" mass="104398">MRVLDLLLIGGGVVVVVVPLAAGEEACFDLVLRDSRGDGWNGATYAILTSEGRAVVTNGTLVDGSEQTDTICVAPGCLSIEVASGGVSDSEVSWTLGGVLSGGAPEPGRDFLLREAGTVVANGSCTTLAPTILMTRASCDFDDERDDTCGWTTDGDYQWTRHAGETPSSKTGPSTWWGYYMFVESSGSNSPNKGPFLLTSPPLAYDETFYLIFSYHMYGEAMGNLEVEYLDNASWVPLGWIKTGDQGNLWHHSGSLELPPTTRAVRFVAYTGSSYTSDAAIDNVTFVEYAPSSAPTTTRVPTPAPSCPNAMITPERFRLTRATYQVAHAGTYERDGSLSCECQPVFACLDCAETASLYYDSGSWVVSSSTGCGSANVTMYIKGDDALLSPFDFVREWYELNGTEFVANFDITVEYYVRISGASAQTLREGSYERIGDCDERPYFICVDCISSDTQYMFYYGAEDAWLVGDYGCDVNWGGFWVYDTAANPLQIAATWDEWQGYGWVANDAIQVTSDNDAVTLAPTTAPPTSTPIPTSKPSTAAPSATAAPSLSLLPSPLPSASPTLRSFLALSCSFEEQDICGWTTDGEEYQWARHSGASPSIDTGPSTSWGYYMYIETAWRYPNHGPFVLTSPRFEIDESLDVVYLQFYYHMFGVALGNVGNLTLEYSPDGTSWFPQGWTRTGYQGVEWLPSTSLALPSTARVVRFVAYTGSSASGDIAIDNITLASYSPTSTPTSTRAPTQPCFDLVMLTSSSSDGWNGAEYKISFLPDEKLVAIGTMDNDELIQTETICVHNISSCFLIQVSSADSSSVEIFWILGGGVSSGGAPELGKEFYVTSSGDIIEAACTASPTEAPSSSFAPSATPAPSLTPIPTLPPSSAISSHEAFVTAVAAAGQSSENPEIIEVEGTIEFEDEIMIRNKKIQVTGVNGKAVFDGGHRVRLFALEDNAVLSLSNVVLTNGNVFSFFEYGGCV</sequence>
<evidence type="ECO:0000259" key="3">
    <source>
        <dbReference type="PROSITE" id="PS50060"/>
    </source>
</evidence>
<evidence type="ECO:0000256" key="2">
    <source>
        <dbReference type="SAM" id="SignalP"/>
    </source>
</evidence>
<dbReference type="PANTHER" id="PTHR23282:SF101">
    <property type="entry name" value="MAM DOMAIN-CONTAINING PROTEIN"/>
    <property type="match status" value="1"/>
</dbReference>
<comment type="caution">
    <text evidence="4">The sequence shown here is derived from an EMBL/GenBank/DDBJ whole genome shotgun (WGS) entry which is preliminary data.</text>
</comment>
<dbReference type="SUPFAM" id="SSF49899">
    <property type="entry name" value="Concanavalin A-like lectins/glucanases"/>
    <property type="match status" value="2"/>
</dbReference>
<dbReference type="PANTHER" id="PTHR23282">
    <property type="entry name" value="APICAL ENDOSOMAL GLYCOPROTEIN PRECURSOR"/>
    <property type="match status" value="1"/>
</dbReference>
<accession>A0AAD7U9F8</accession>
<dbReference type="Gene3D" id="2.60.120.200">
    <property type="match status" value="2"/>
</dbReference>
<dbReference type="Pfam" id="PF00629">
    <property type="entry name" value="MAM"/>
    <property type="match status" value="2"/>
</dbReference>
<feature type="domain" description="MAM" evidence="3">
    <location>
        <begin position="137"/>
        <end position="309"/>
    </location>
</feature>
<dbReference type="Proteomes" id="UP001230188">
    <property type="component" value="Unassembled WGS sequence"/>
</dbReference>
<feature type="compositionally biased region" description="Low complexity" evidence="1">
    <location>
        <begin position="532"/>
        <end position="548"/>
    </location>
</feature>
<protein>
    <recommendedName>
        <fullName evidence="3">MAM domain-containing protein</fullName>
    </recommendedName>
</protein>
<evidence type="ECO:0000256" key="1">
    <source>
        <dbReference type="SAM" id="MobiDB-lite"/>
    </source>
</evidence>
<dbReference type="InterPro" id="IPR051560">
    <property type="entry name" value="MAM_domain-containing"/>
</dbReference>
<dbReference type="AlphaFoldDB" id="A0AAD7U9F8"/>
<dbReference type="InterPro" id="IPR013320">
    <property type="entry name" value="ConA-like_dom_sf"/>
</dbReference>
<name>A0AAD7U9F8_9STRA</name>
<feature type="region of interest" description="Disordered" evidence="1">
    <location>
        <begin position="522"/>
        <end position="548"/>
    </location>
</feature>
<dbReference type="GO" id="GO:0016020">
    <property type="term" value="C:membrane"/>
    <property type="evidence" value="ECO:0007669"/>
    <property type="project" value="InterPro"/>
</dbReference>
<dbReference type="CDD" id="cd06263">
    <property type="entry name" value="MAM"/>
    <property type="match status" value="2"/>
</dbReference>
<dbReference type="EMBL" id="JAQMWT010000542">
    <property type="protein sequence ID" value="KAJ8599827.1"/>
    <property type="molecule type" value="Genomic_DNA"/>
</dbReference>
<keyword evidence="5" id="KW-1185">Reference proteome</keyword>
<feature type="domain" description="MAM" evidence="3">
    <location>
        <begin position="571"/>
        <end position="746"/>
    </location>
</feature>
<reference evidence="4" key="1">
    <citation type="submission" date="2023-01" db="EMBL/GenBank/DDBJ databases">
        <title>Metagenome sequencing of chrysophaentin producing Chrysophaeum taylorii.</title>
        <authorList>
            <person name="Davison J."/>
            <person name="Bewley C."/>
        </authorList>
    </citation>
    <scope>NUCLEOTIDE SEQUENCE</scope>
    <source>
        <strain evidence="4">NIES-1699</strain>
    </source>
</reference>
<feature type="chain" id="PRO_5042231036" description="MAM domain-containing protein" evidence="2">
    <location>
        <begin position="24"/>
        <end position="972"/>
    </location>
</feature>
<dbReference type="PROSITE" id="PS50060">
    <property type="entry name" value="MAM_2"/>
    <property type="match status" value="2"/>
</dbReference>
<evidence type="ECO:0000313" key="5">
    <source>
        <dbReference type="Proteomes" id="UP001230188"/>
    </source>
</evidence>